<organism evidence="12 13">
    <name type="scientific">Colocasia esculenta</name>
    <name type="common">Wild taro</name>
    <name type="synonym">Arum esculentum</name>
    <dbReference type="NCBI Taxonomy" id="4460"/>
    <lineage>
        <taxon>Eukaryota</taxon>
        <taxon>Viridiplantae</taxon>
        <taxon>Streptophyta</taxon>
        <taxon>Embryophyta</taxon>
        <taxon>Tracheophyta</taxon>
        <taxon>Spermatophyta</taxon>
        <taxon>Magnoliopsida</taxon>
        <taxon>Liliopsida</taxon>
        <taxon>Araceae</taxon>
        <taxon>Aroideae</taxon>
        <taxon>Colocasieae</taxon>
        <taxon>Colocasia</taxon>
    </lineage>
</organism>
<dbReference type="SMART" id="SM00369">
    <property type="entry name" value="LRR_TYP"/>
    <property type="match status" value="2"/>
</dbReference>
<feature type="region of interest" description="Disordered" evidence="7">
    <location>
        <begin position="27"/>
        <end position="55"/>
    </location>
</feature>
<keyword evidence="3" id="KW-0677">Repeat</keyword>
<evidence type="ECO:0000256" key="6">
    <source>
        <dbReference type="ARBA" id="ARBA00022840"/>
    </source>
</evidence>
<dbReference type="GO" id="GO:0051707">
    <property type="term" value="P:response to other organism"/>
    <property type="evidence" value="ECO:0007669"/>
    <property type="project" value="UniProtKB-ARBA"/>
</dbReference>
<dbReference type="OrthoDB" id="630536at2759"/>
<feature type="chain" id="PRO_5032465474" evidence="8">
    <location>
        <begin position="21"/>
        <end position="1214"/>
    </location>
</feature>
<dbReference type="Pfam" id="PF18052">
    <property type="entry name" value="Rx_N"/>
    <property type="match status" value="1"/>
</dbReference>
<gene>
    <name evidence="12" type="ORF">Taro_043295</name>
</gene>
<dbReference type="InterPro" id="IPR056789">
    <property type="entry name" value="LRR_R13L1-DRL21"/>
</dbReference>
<dbReference type="AlphaFoldDB" id="A0A843WJ19"/>
<dbReference type="InterPro" id="IPR041118">
    <property type="entry name" value="Rx_N"/>
</dbReference>
<dbReference type="Gene3D" id="3.80.10.10">
    <property type="entry name" value="Ribonuclease Inhibitor"/>
    <property type="match status" value="3"/>
</dbReference>
<comment type="similarity">
    <text evidence="1">Belongs to the disease resistance NB-LRR family.</text>
</comment>
<feature type="domain" description="Disease resistance N-terminal" evidence="10">
    <location>
        <begin position="48"/>
        <end position="124"/>
    </location>
</feature>
<dbReference type="Pfam" id="PF25019">
    <property type="entry name" value="LRR_R13L1-DRL21"/>
    <property type="match status" value="1"/>
</dbReference>
<dbReference type="SUPFAM" id="SSF52058">
    <property type="entry name" value="L domain-like"/>
    <property type="match status" value="2"/>
</dbReference>
<dbReference type="Pfam" id="PF13855">
    <property type="entry name" value="LRR_8"/>
    <property type="match status" value="1"/>
</dbReference>
<dbReference type="GO" id="GO:0043531">
    <property type="term" value="F:ADP binding"/>
    <property type="evidence" value="ECO:0007669"/>
    <property type="project" value="InterPro"/>
</dbReference>
<dbReference type="Proteomes" id="UP000652761">
    <property type="component" value="Unassembled WGS sequence"/>
</dbReference>
<dbReference type="InterPro" id="IPR001611">
    <property type="entry name" value="Leu-rich_rpt"/>
</dbReference>
<evidence type="ECO:0000256" key="8">
    <source>
        <dbReference type="SAM" id="SignalP"/>
    </source>
</evidence>
<dbReference type="PANTHER" id="PTHR36766:SF40">
    <property type="entry name" value="DISEASE RESISTANCE PROTEIN RGA3"/>
    <property type="match status" value="1"/>
</dbReference>
<dbReference type="InterPro" id="IPR032675">
    <property type="entry name" value="LRR_dom_sf"/>
</dbReference>
<evidence type="ECO:0000256" key="2">
    <source>
        <dbReference type="ARBA" id="ARBA00022614"/>
    </source>
</evidence>
<keyword evidence="2" id="KW-0433">Leucine-rich repeat</keyword>
<evidence type="ECO:0000313" key="12">
    <source>
        <dbReference type="EMBL" id="MQM10402.1"/>
    </source>
</evidence>
<keyword evidence="8" id="KW-0732">Signal</keyword>
<dbReference type="InterPro" id="IPR003591">
    <property type="entry name" value="Leu-rich_rpt_typical-subtyp"/>
</dbReference>
<feature type="signal peptide" evidence="8">
    <location>
        <begin position="1"/>
        <end position="20"/>
    </location>
</feature>
<reference evidence="12" key="1">
    <citation type="submission" date="2017-07" db="EMBL/GenBank/DDBJ databases">
        <title>Taro Niue Genome Assembly and Annotation.</title>
        <authorList>
            <person name="Atibalentja N."/>
            <person name="Keating K."/>
            <person name="Fields C.J."/>
        </authorList>
    </citation>
    <scope>NUCLEOTIDE SEQUENCE</scope>
    <source>
        <strain evidence="12">Niue_2</strain>
        <tissue evidence="12">Leaf</tissue>
    </source>
</reference>
<evidence type="ECO:0000256" key="7">
    <source>
        <dbReference type="SAM" id="MobiDB-lite"/>
    </source>
</evidence>
<dbReference type="PROSITE" id="PS51450">
    <property type="entry name" value="LRR"/>
    <property type="match status" value="1"/>
</dbReference>
<accession>A0A843WJ19</accession>
<dbReference type="Gene3D" id="1.20.5.4130">
    <property type="match status" value="1"/>
</dbReference>
<dbReference type="GO" id="GO:0005524">
    <property type="term" value="F:ATP binding"/>
    <property type="evidence" value="ECO:0007669"/>
    <property type="project" value="UniProtKB-KW"/>
</dbReference>
<evidence type="ECO:0000256" key="3">
    <source>
        <dbReference type="ARBA" id="ARBA00022737"/>
    </source>
</evidence>
<dbReference type="EMBL" id="NMUH01004663">
    <property type="protein sequence ID" value="MQM10402.1"/>
    <property type="molecule type" value="Genomic_DNA"/>
</dbReference>
<dbReference type="GO" id="GO:0006952">
    <property type="term" value="P:defense response"/>
    <property type="evidence" value="ECO:0007669"/>
    <property type="project" value="UniProtKB-KW"/>
</dbReference>
<sequence length="1214" mass="138109">MELWMLLLSLALVFLLKKLASPPGVGPAATLPEAAEQEDAAAAEEEEEEEEEQDEKAALEWLRRTLPLIRAAFWDGERVQSKDRRLVLWLQDLKRLLCDAEDVNDDFEYEELRQQIEGGGGPASSLSKKVNGIKRRFLDIEKYKNGLGVGDMGGRTEEEVMQERTQQTSFLPIEPEIFGREKEKEEIIKFLLASDDDDGVVSSMAITGMGGLGKTTLAQLVYNDRRVIEHFKPRMWICTTPDYDVMKLSREILSSIEMDIKFPWSLGNLDMCYKGDIKFPWSLGNLDMCHKGIMDKLEGMRFLLVLDNLWDRDQRKWQSLLAPLMYAKKGSKIVITTRDTGFANILQYGKTIELEGLPFDHYWKLFERHAFLDGTSGEHPRLEAVGKRIVDNLFLSLDTLRLLDLSYGGIEQLPDSIGNLRHLRYLDLGSNPIRILPESLCCLYKLQTLKLKGCCIHTKLPQGISQLINLRHLEVEPGSLSGVVGIGSLTCLQELESFPISKRRHGPQIDELKDMNELRGSLCIHNLHWIRSKEEAMGAMLDRKQYLLKLKMKWDEYTYAKERNCKLDEEILEALVPPARLKEFSIDGYHGESAPSWLEQQSLSNLESISLTTCRNWSSLPNSLCTSSLRRITVSRCPQLRYLPSLPITLKELVLRYLKLEELPDFYKPAHPVSGHGSNIFPSLSTLVIEGCSALKSLRGGLLRLHLSNLTVLRIQCCRQLVEWPVGAGFLATLLSLQEDLCILGCPKLEAIPAGMALSPWLKRLVVMDSPEVVNEALLAQLHNLASESSVSVGKDYIYTHLASCYEQVFKLIVADWLEIGDIRPFYLRSVGAPEDELSLHLKCAKQRVWSWRSNDWVHAWRVQIWPRRRVKEEKKEDMKADSASNSTIRLEEWWKRRSPPRRFLPGSLGIGNVANNKHQECNSSVSACFGEQHLPWASSIRWLVMYDTFHGTILPFNMTSLEGLWISRFKGTVSLLPEALLSHLTGILELQIFDCPELTLSSLKEMISSLPSLQHLTIERCPKLSSSSLSCAHSVTTSSSNAAKLQTLFVDDAKLLGDAQFVRDCLSSLRGLHIWYDWNLTSFSTTMEEGLHSLGQSLQHLSFYGCGMLEYLPSDMRRLLPSLKALSIRRCDELWCLPTLLPAFLCILVLHECNEQLETRCNAPHPGRLVQQWQKQQTDWPKIAHIPVIANNGSLVRGSYREFLELRAKWRDF</sequence>
<feature type="compositionally biased region" description="Acidic residues" evidence="7">
    <location>
        <begin position="35"/>
        <end position="54"/>
    </location>
</feature>
<evidence type="ECO:0000259" key="10">
    <source>
        <dbReference type="Pfam" id="PF18052"/>
    </source>
</evidence>
<evidence type="ECO:0000256" key="1">
    <source>
        <dbReference type="ARBA" id="ARBA00008894"/>
    </source>
</evidence>
<dbReference type="InterPro" id="IPR002182">
    <property type="entry name" value="NB-ARC"/>
</dbReference>
<dbReference type="PRINTS" id="PR00364">
    <property type="entry name" value="DISEASERSIST"/>
</dbReference>
<dbReference type="Gene3D" id="3.40.50.300">
    <property type="entry name" value="P-loop containing nucleotide triphosphate hydrolases"/>
    <property type="match status" value="1"/>
</dbReference>
<dbReference type="PANTHER" id="PTHR36766">
    <property type="entry name" value="PLANT BROAD-SPECTRUM MILDEW RESISTANCE PROTEIN RPW8"/>
    <property type="match status" value="1"/>
</dbReference>
<comment type="caution">
    <text evidence="12">The sequence shown here is derived from an EMBL/GenBank/DDBJ whole genome shotgun (WGS) entry which is preliminary data.</text>
</comment>
<evidence type="ECO:0000256" key="5">
    <source>
        <dbReference type="ARBA" id="ARBA00022821"/>
    </source>
</evidence>
<keyword evidence="6" id="KW-0067">ATP-binding</keyword>
<dbReference type="Pfam" id="PF00931">
    <property type="entry name" value="NB-ARC"/>
    <property type="match status" value="1"/>
</dbReference>
<dbReference type="SUPFAM" id="SSF52540">
    <property type="entry name" value="P-loop containing nucleoside triphosphate hydrolases"/>
    <property type="match status" value="1"/>
</dbReference>
<feature type="domain" description="NB-ARC" evidence="9">
    <location>
        <begin position="180"/>
        <end position="371"/>
    </location>
</feature>
<protein>
    <submittedName>
        <fullName evidence="12">Uncharacterized protein</fullName>
    </submittedName>
</protein>
<keyword evidence="13" id="KW-1185">Reference proteome</keyword>
<keyword evidence="4" id="KW-0547">Nucleotide-binding</keyword>
<evidence type="ECO:0000256" key="4">
    <source>
        <dbReference type="ARBA" id="ARBA00022741"/>
    </source>
</evidence>
<feature type="domain" description="R13L1/DRL21-like LRR repeat region" evidence="11">
    <location>
        <begin position="509"/>
        <end position="636"/>
    </location>
</feature>
<name>A0A843WJ19_COLES</name>
<proteinExistence type="inferred from homology"/>
<evidence type="ECO:0000259" key="9">
    <source>
        <dbReference type="Pfam" id="PF00931"/>
    </source>
</evidence>
<evidence type="ECO:0000259" key="11">
    <source>
        <dbReference type="Pfam" id="PF25019"/>
    </source>
</evidence>
<dbReference type="InterPro" id="IPR027417">
    <property type="entry name" value="P-loop_NTPase"/>
</dbReference>
<evidence type="ECO:0000313" key="13">
    <source>
        <dbReference type="Proteomes" id="UP000652761"/>
    </source>
</evidence>
<keyword evidence="5" id="KW-0611">Plant defense</keyword>